<organism evidence="1">
    <name type="scientific">Anguilla anguilla</name>
    <name type="common">European freshwater eel</name>
    <name type="synonym">Muraena anguilla</name>
    <dbReference type="NCBI Taxonomy" id="7936"/>
    <lineage>
        <taxon>Eukaryota</taxon>
        <taxon>Metazoa</taxon>
        <taxon>Chordata</taxon>
        <taxon>Craniata</taxon>
        <taxon>Vertebrata</taxon>
        <taxon>Euteleostomi</taxon>
        <taxon>Actinopterygii</taxon>
        <taxon>Neopterygii</taxon>
        <taxon>Teleostei</taxon>
        <taxon>Anguilliformes</taxon>
        <taxon>Anguillidae</taxon>
        <taxon>Anguilla</taxon>
    </lineage>
</organism>
<proteinExistence type="predicted"/>
<dbReference type="EMBL" id="GBXM01008634">
    <property type="protein sequence ID" value="JAH99943.1"/>
    <property type="molecule type" value="Transcribed_RNA"/>
</dbReference>
<reference evidence="1" key="1">
    <citation type="submission" date="2014-11" db="EMBL/GenBank/DDBJ databases">
        <authorList>
            <person name="Amaro Gonzalez C."/>
        </authorList>
    </citation>
    <scope>NUCLEOTIDE SEQUENCE</scope>
</reference>
<reference evidence="1" key="2">
    <citation type="journal article" date="2015" name="Fish Shellfish Immunol.">
        <title>Early steps in the European eel (Anguilla anguilla)-Vibrio vulnificus interaction in the gills: Role of the RtxA13 toxin.</title>
        <authorList>
            <person name="Callol A."/>
            <person name="Pajuelo D."/>
            <person name="Ebbesson L."/>
            <person name="Teles M."/>
            <person name="MacKenzie S."/>
            <person name="Amaro C."/>
        </authorList>
    </citation>
    <scope>NUCLEOTIDE SEQUENCE</scope>
</reference>
<accession>A0A0E9XE37</accession>
<name>A0A0E9XE37_ANGAN</name>
<evidence type="ECO:0000313" key="1">
    <source>
        <dbReference type="EMBL" id="JAH99943.1"/>
    </source>
</evidence>
<dbReference type="AlphaFoldDB" id="A0A0E9XE37"/>
<protein>
    <submittedName>
        <fullName evidence="1">Uncharacterized protein</fullName>
    </submittedName>
</protein>
<sequence>MPFFFLSVFLSTASISLSSFFFRRLTAGLLADQQSSPPSSAFGNLLFFL</sequence>